<feature type="transmembrane region" description="Helical" evidence="1">
    <location>
        <begin position="42"/>
        <end position="61"/>
    </location>
</feature>
<accession>A0ABN2NEC3</accession>
<comment type="caution">
    <text evidence="3">The sequence shown here is derived from an EMBL/GenBank/DDBJ whole genome shotgun (WGS) entry which is preliminary data.</text>
</comment>
<feature type="domain" description="DUF2231" evidence="2">
    <location>
        <begin position="7"/>
        <end position="172"/>
    </location>
</feature>
<evidence type="ECO:0000313" key="3">
    <source>
        <dbReference type="EMBL" id="GAA1865518.1"/>
    </source>
</evidence>
<organism evidence="3 4">
    <name type="scientific">Pseudonocardia ailaonensis</name>
    <dbReference type="NCBI Taxonomy" id="367279"/>
    <lineage>
        <taxon>Bacteria</taxon>
        <taxon>Bacillati</taxon>
        <taxon>Actinomycetota</taxon>
        <taxon>Actinomycetes</taxon>
        <taxon>Pseudonocardiales</taxon>
        <taxon>Pseudonocardiaceae</taxon>
        <taxon>Pseudonocardia</taxon>
    </lineage>
</organism>
<sequence>MPTFLSGLPLHPLVVHAVVVLVPAAVVGAVLVAVWPAARRRWGWSVVVVTALAAISVPLATSTGEGLEHNLPHTAAIETHAELGDQLLVFVAPLLVVVLALVLVDHLRRRAEADAAAAARAAGPGTMSAPRVTGPRARVAVVVLAVLTVLFAAVSAVQVVRIGDSGARAAWGEVHYAPQPRPQGSPGD</sequence>
<feature type="transmembrane region" description="Helical" evidence="1">
    <location>
        <begin position="87"/>
        <end position="104"/>
    </location>
</feature>
<keyword evidence="1" id="KW-0472">Membrane</keyword>
<dbReference type="EMBL" id="BAAAQK010000019">
    <property type="protein sequence ID" value="GAA1865518.1"/>
    <property type="molecule type" value="Genomic_DNA"/>
</dbReference>
<keyword evidence="1" id="KW-0812">Transmembrane</keyword>
<feature type="transmembrane region" description="Helical" evidence="1">
    <location>
        <begin position="139"/>
        <end position="160"/>
    </location>
</feature>
<protein>
    <recommendedName>
        <fullName evidence="2">DUF2231 domain-containing protein</fullName>
    </recommendedName>
</protein>
<reference evidence="3 4" key="1">
    <citation type="journal article" date="2019" name="Int. J. Syst. Evol. Microbiol.">
        <title>The Global Catalogue of Microorganisms (GCM) 10K type strain sequencing project: providing services to taxonomists for standard genome sequencing and annotation.</title>
        <authorList>
            <consortium name="The Broad Institute Genomics Platform"/>
            <consortium name="The Broad Institute Genome Sequencing Center for Infectious Disease"/>
            <person name="Wu L."/>
            <person name="Ma J."/>
        </authorList>
    </citation>
    <scope>NUCLEOTIDE SEQUENCE [LARGE SCALE GENOMIC DNA]</scope>
    <source>
        <strain evidence="3 4">JCM 16009</strain>
    </source>
</reference>
<evidence type="ECO:0000313" key="4">
    <source>
        <dbReference type="Proteomes" id="UP001500449"/>
    </source>
</evidence>
<dbReference type="Pfam" id="PF09990">
    <property type="entry name" value="DUF2231"/>
    <property type="match status" value="1"/>
</dbReference>
<dbReference type="RefSeq" id="WP_344422463.1">
    <property type="nucleotide sequence ID" value="NZ_BAAAQK010000019.1"/>
</dbReference>
<feature type="transmembrane region" description="Helical" evidence="1">
    <location>
        <begin position="13"/>
        <end position="35"/>
    </location>
</feature>
<name>A0ABN2NEC3_9PSEU</name>
<keyword evidence="4" id="KW-1185">Reference proteome</keyword>
<proteinExistence type="predicted"/>
<evidence type="ECO:0000259" key="2">
    <source>
        <dbReference type="Pfam" id="PF09990"/>
    </source>
</evidence>
<keyword evidence="1" id="KW-1133">Transmembrane helix</keyword>
<dbReference type="InterPro" id="IPR019251">
    <property type="entry name" value="DUF2231_TM"/>
</dbReference>
<evidence type="ECO:0000256" key="1">
    <source>
        <dbReference type="SAM" id="Phobius"/>
    </source>
</evidence>
<dbReference type="Proteomes" id="UP001500449">
    <property type="component" value="Unassembled WGS sequence"/>
</dbReference>
<gene>
    <name evidence="3" type="ORF">GCM10009836_52380</name>
</gene>